<dbReference type="GO" id="GO:0008237">
    <property type="term" value="F:metallopeptidase activity"/>
    <property type="evidence" value="ECO:0007669"/>
    <property type="project" value="InterPro"/>
</dbReference>
<comment type="caution">
    <text evidence="1">The sequence shown here is derived from an EMBL/GenBank/DDBJ whole genome shotgun (WGS) entry which is preliminary data.</text>
</comment>
<evidence type="ECO:0000313" key="2">
    <source>
        <dbReference type="Proteomes" id="UP000231426"/>
    </source>
</evidence>
<proteinExistence type="predicted"/>
<dbReference type="Gene3D" id="3.40.390.10">
    <property type="entry name" value="Collagenase (Catalytic Domain)"/>
    <property type="match status" value="1"/>
</dbReference>
<dbReference type="AlphaFoldDB" id="A0A2M6W6G7"/>
<evidence type="ECO:0000313" key="1">
    <source>
        <dbReference type="EMBL" id="PIT88393.1"/>
    </source>
</evidence>
<dbReference type="InterPro" id="IPR024079">
    <property type="entry name" value="MetalloPept_cat_dom_sf"/>
</dbReference>
<reference evidence="2" key="1">
    <citation type="submission" date="2017-09" db="EMBL/GenBank/DDBJ databases">
        <title>Depth-based differentiation of microbial function through sediment-hosted aquifers and enrichment of novel symbionts in the deep terrestrial subsurface.</title>
        <authorList>
            <person name="Probst A.J."/>
            <person name="Ladd B."/>
            <person name="Jarett J.K."/>
            <person name="Geller-Mcgrath D.E."/>
            <person name="Sieber C.M.K."/>
            <person name="Emerson J.B."/>
            <person name="Anantharaman K."/>
            <person name="Thomas B.C."/>
            <person name="Malmstrom R."/>
            <person name="Stieglmeier M."/>
            <person name="Klingl A."/>
            <person name="Woyke T."/>
            <person name="Ryan C.M."/>
            <person name="Banfield J.F."/>
        </authorList>
    </citation>
    <scope>NUCLEOTIDE SEQUENCE [LARGE SCALE GENOMIC DNA]</scope>
</reference>
<evidence type="ECO:0008006" key="3">
    <source>
        <dbReference type="Google" id="ProtNLM"/>
    </source>
</evidence>
<accession>A0A2M6W6G7</accession>
<sequence>MLAEDLPKDFMIDDTFSEAQEQAILNAAEEWNQIGREYLGYDIIIYRGRYAKDGFSPMENLDDGNNVVYNVDERDEWYDYLYSTYITGKYEGTDASILGFGVQEDILLFDFSIAPSVDDESRTQAEYLHFLYYVVVHEFGHWIALQHINFLNSNDEPPVMYPEGSPKDVAGQTSPFLTKLDIKAFCAVYDCIKQP</sequence>
<protein>
    <recommendedName>
        <fullName evidence="3">Peptidase M10 metallopeptidase domain-containing protein</fullName>
    </recommendedName>
</protein>
<organism evidence="1 2">
    <name type="scientific">Candidatus Magasanikbacteria bacterium CG10_big_fil_rev_8_21_14_0_10_36_32</name>
    <dbReference type="NCBI Taxonomy" id="1974646"/>
    <lineage>
        <taxon>Bacteria</taxon>
        <taxon>Candidatus Magasanikiibacteriota</taxon>
    </lineage>
</organism>
<dbReference type="EMBL" id="PFBV01000003">
    <property type="protein sequence ID" value="PIT88393.1"/>
    <property type="molecule type" value="Genomic_DNA"/>
</dbReference>
<dbReference type="SUPFAM" id="SSF55486">
    <property type="entry name" value="Metalloproteases ('zincins'), catalytic domain"/>
    <property type="match status" value="1"/>
</dbReference>
<gene>
    <name evidence="1" type="ORF">COU29_01225</name>
</gene>
<dbReference type="Proteomes" id="UP000231426">
    <property type="component" value="Unassembled WGS sequence"/>
</dbReference>
<name>A0A2M6W6G7_9BACT</name>